<dbReference type="Pfam" id="PF13507">
    <property type="entry name" value="GATase_5"/>
    <property type="match status" value="1"/>
</dbReference>
<keyword evidence="6" id="KW-0067">ATP-binding</keyword>
<proteinExistence type="predicted"/>
<protein>
    <submittedName>
        <fullName evidence="8">Phosphoribosylformylglycinamidine synthase subunit PurQ</fullName>
    </submittedName>
</protein>
<sequence length="259" mass="28369">MKPNTLIIRTAGTNCDRELAHAFQLAGADTHTLHLNELIEHPDRLETFDIVGFPGGFSYGDDISAGRIFANRLRHRLYEPLLAAIDRGVPMIGICNGFQVLVKLGLLPDPHASEQLVTLADNTLGRFIDKWTPMAADPASACVWTKGLDPFDLPIAHGEGRLAVRNDNVLQQLREQGQIALRYAPGHNPNGSADDIAGLCDPTGLVLGLMPHPERFVDPTQHPQWTRRGDKFLQAEAPGLTFFRNAVQHVQTPTNVNAG</sequence>
<comment type="caution">
    <text evidence="8">The sequence shown here is derived from an EMBL/GenBank/DDBJ whole genome shotgun (WGS) entry which is preliminary data.</text>
</comment>
<keyword evidence="3" id="KW-0547">Nucleotide-binding</keyword>
<organism evidence="8 9">
    <name type="scientific">Natronomicrosphaera hydrolytica</name>
    <dbReference type="NCBI Taxonomy" id="3242702"/>
    <lineage>
        <taxon>Bacteria</taxon>
        <taxon>Pseudomonadati</taxon>
        <taxon>Planctomycetota</taxon>
        <taxon>Phycisphaerae</taxon>
        <taxon>Phycisphaerales</taxon>
        <taxon>Phycisphaeraceae</taxon>
        <taxon>Natronomicrosphaera</taxon>
    </lineage>
</organism>
<keyword evidence="2" id="KW-0436">Ligase</keyword>
<evidence type="ECO:0000256" key="5">
    <source>
        <dbReference type="ARBA" id="ARBA00022801"/>
    </source>
</evidence>
<evidence type="ECO:0000256" key="7">
    <source>
        <dbReference type="ARBA" id="ARBA00022962"/>
    </source>
</evidence>
<evidence type="ECO:0000313" key="9">
    <source>
        <dbReference type="Proteomes" id="UP001575105"/>
    </source>
</evidence>
<dbReference type="PIRSF" id="PIRSF001586">
    <property type="entry name" value="FGAM_synth_I"/>
    <property type="match status" value="1"/>
</dbReference>
<reference evidence="8 9" key="1">
    <citation type="submission" date="2024-08" db="EMBL/GenBank/DDBJ databases">
        <title>Whole-genome sequencing of halo(alkali)philic microorganisms from hypersaline lakes.</title>
        <authorList>
            <person name="Sorokin D.Y."/>
            <person name="Merkel A.Y."/>
            <person name="Messina E."/>
            <person name="Yakimov M."/>
        </authorList>
    </citation>
    <scope>NUCLEOTIDE SEQUENCE [LARGE SCALE GENOMIC DNA]</scope>
    <source>
        <strain evidence="8 9">AB-hyl4</strain>
    </source>
</reference>
<dbReference type="PANTHER" id="PTHR10099:SF1">
    <property type="entry name" value="PHOSPHORIBOSYLFORMYLGLYCINAMIDINE SYNTHASE"/>
    <property type="match status" value="1"/>
</dbReference>
<dbReference type="PANTHER" id="PTHR10099">
    <property type="entry name" value="PHOSPHORIBOSYLFORMYLGLYCINAMIDINE SYNTHASE"/>
    <property type="match status" value="1"/>
</dbReference>
<keyword evidence="4" id="KW-0658">Purine biosynthesis</keyword>
<evidence type="ECO:0000256" key="3">
    <source>
        <dbReference type="ARBA" id="ARBA00022741"/>
    </source>
</evidence>
<evidence type="ECO:0000256" key="2">
    <source>
        <dbReference type="ARBA" id="ARBA00022598"/>
    </source>
</evidence>
<evidence type="ECO:0000313" key="8">
    <source>
        <dbReference type="EMBL" id="MFA9476820.1"/>
    </source>
</evidence>
<dbReference type="InterPro" id="IPR029062">
    <property type="entry name" value="Class_I_gatase-like"/>
</dbReference>
<dbReference type="InterPro" id="IPR010075">
    <property type="entry name" value="PRibForGlyAmidine_synth_PurQ"/>
</dbReference>
<dbReference type="Proteomes" id="UP001575105">
    <property type="component" value="Unassembled WGS sequence"/>
</dbReference>
<evidence type="ECO:0000256" key="6">
    <source>
        <dbReference type="ARBA" id="ARBA00022840"/>
    </source>
</evidence>
<dbReference type="SUPFAM" id="SSF52317">
    <property type="entry name" value="Class I glutamine amidotransferase-like"/>
    <property type="match status" value="1"/>
</dbReference>
<gene>
    <name evidence="8" type="ORF">ACERK3_00805</name>
</gene>
<dbReference type="Gene3D" id="3.40.50.880">
    <property type="match status" value="1"/>
</dbReference>
<dbReference type="RefSeq" id="WP_425343746.1">
    <property type="nucleotide sequence ID" value="NZ_JBGUBD010000001.1"/>
</dbReference>
<keyword evidence="7" id="KW-0315">Glutamine amidotransferase</keyword>
<keyword evidence="1" id="KW-0963">Cytoplasm</keyword>
<keyword evidence="5" id="KW-0378">Hydrolase</keyword>
<accession>A0ABV4TZP5</accession>
<evidence type="ECO:0000256" key="4">
    <source>
        <dbReference type="ARBA" id="ARBA00022755"/>
    </source>
</evidence>
<dbReference type="PROSITE" id="PS51273">
    <property type="entry name" value="GATASE_TYPE_1"/>
    <property type="match status" value="1"/>
</dbReference>
<dbReference type="SMART" id="SM01211">
    <property type="entry name" value="GATase_5"/>
    <property type="match status" value="1"/>
</dbReference>
<evidence type="ECO:0000256" key="1">
    <source>
        <dbReference type="ARBA" id="ARBA00022490"/>
    </source>
</evidence>
<dbReference type="EMBL" id="JBGUBD010000001">
    <property type="protein sequence ID" value="MFA9476820.1"/>
    <property type="molecule type" value="Genomic_DNA"/>
</dbReference>
<name>A0ABV4TZP5_9BACT</name>
<keyword evidence="9" id="KW-1185">Reference proteome</keyword>